<accession>A0A328BLD1</accession>
<name>A0A328BLD1_9BACT</name>
<comment type="caution">
    <text evidence="1">The sequence shown here is derived from an EMBL/GenBank/DDBJ whole genome shotgun (WGS) entry which is preliminary data.</text>
</comment>
<organism evidence="1 2">
    <name type="scientific">Hymenobacter edaphi</name>
    <dbReference type="NCBI Taxonomy" id="2211146"/>
    <lineage>
        <taxon>Bacteria</taxon>
        <taxon>Pseudomonadati</taxon>
        <taxon>Bacteroidota</taxon>
        <taxon>Cytophagia</taxon>
        <taxon>Cytophagales</taxon>
        <taxon>Hymenobacteraceae</taxon>
        <taxon>Hymenobacter</taxon>
    </lineage>
</organism>
<gene>
    <name evidence="1" type="ORF">DLM85_13575</name>
</gene>
<evidence type="ECO:0000313" key="2">
    <source>
        <dbReference type="Proteomes" id="UP000248553"/>
    </source>
</evidence>
<reference evidence="2" key="1">
    <citation type="submission" date="2018-05" db="EMBL/GenBank/DDBJ databases">
        <authorList>
            <person name="Nie L."/>
        </authorList>
    </citation>
    <scope>NUCLEOTIDE SEQUENCE [LARGE SCALE GENOMIC DNA]</scope>
    <source>
        <strain evidence="2">NL</strain>
    </source>
</reference>
<protein>
    <submittedName>
        <fullName evidence="1">Uncharacterized protein</fullName>
    </submittedName>
</protein>
<dbReference type="Proteomes" id="UP000248553">
    <property type="component" value="Unassembled WGS sequence"/>
</dbReference>
<evidence type="ECO:0000313" key="1">
    <source>
        <dbReference type="EMBL" id="RAK65748.1"/>
    </source>
</evidence>
<dbReference type="AlphaFoldDB" id="A0A328BLD1"/>
<proteinExistence type="predicted"/>
<sequence length="165" mass="18060">MFITASLLVVLIGTSCQHDSATAQPGGGTYATAASQTIEAADVADESVREAARLAYAEEVLRRKSTRQLPSHLRRRRYQALKVLHKYRTTGQVVVPAAAPGLLDPQGRPAALGYLMQQTGRPELPEQLNRHYHAPISAIDDASLRHWVRMSGLTMEECAMIQGAR</sequence>
<dbReference type="EMBL" id="QHKM01000004">
    <property type="protein sequence ID" value="RAK65748.1"/>
    <property type="molecule type" value="Genomic_DNA"/>
</dbReference>
<keyword evidence="2" id="KW-1185">Reference proteome</keyword>